<feature type="signal peptide" evidence="1">
    <location>
        <begin position="1"/>
        <end position="19"/>
    </location>
</feature>
<dbReference type="OrthoDB" id="2978948at2759"/>
<evidence type="ECO:0000313" key="2">
    <source>
        <dbReference type="EMBL" id="KAF9531280.1"/>
    </source>
</evidence>
<keyword evidence="3" id="KW-1185">Reference proteome</keyword>
<protein>
    <submittedName>
        <fullName evidence="2">Uncharacterized protein</fullName>
    </submittedName>
</protein>
<dbReference type="Proteomes" id="UP000807306">
    <property type="component" value="Unassembled WGS sequence"/>
</dbReference>
<comment type="caution">
    <text evidence="2">The sequence shown here is derived from an EMBL/GenBank/DDBJ whole genome shotgun (WGS) entry which is preliminary data.</text>
</comment>
<dbReference type="AlphaFoldDB" id="A0A9P6ELX1"/>
<keyword evidence="1" id="KW-0732">Signal</keyword>
<dbReference type="EMBL" id="MU157836">
    <property type="protein sequence ID" value="KAF9531280.1"/>
    <property type="molecule type" value="Genomic_DNA"/>
</dbReference>
<proteinExistence type="predicted"/>
<evidence type="ECO:0000256" key="1">
    <source>
        <dbReference type="SAM" id="SignalP"/>
    </source>
</evidence>
<feature type="chain" id="PRO_5040202881" evidence="1">
    <location>
        <begin position="20"/>
        <end position="135"/>
    </location>
</feature>
<organism evidence="2 3">
    <name type="scientific">Crepidotus variabilis</name>
    <dbReference type="NCBI Taxonomy" id="179855"/>
    <lineage>
        <taxon>Eukaryota</taxon>
        <taxon>Fungi</taxon>
        <taxon>Dikarya</taxon>
        <taxon>Basidiomycota</taxon>
        <taxon>Agaricomycotina</taxon>
        <taxon>Agaricomycetes</taxon>
        <taxon>Agaricomycetidae</taxon>
        <taxon>Agaricales</taxon>
        <taxon>Agaricineae</taxon>
        <taxon>Crepidotaceae</taxon>
        <taxon>Crepidotus</taxon>
    </lineage>
</organism>
<reference evidence="2" key="1">
    <citation type="submission" date="2020-11" db="EMBL/GenBank/DDBJ databases">
        <authorList>
            <consortium name="DOE Joint Genome Institute"/>
            <person name="Ahrendt S."/>
            <person name="Riley R."/>
            <person name="Andreopoulos W."/>
            <person name="Labutti K."/>
            <person name="Pangilinan J."/>
            <person name="Ruiz-Duenas F.J."/>
            <person name="Barrasa J.M."/>
            <person name="Sanchez-Garcia M."/>
            <person name="Camarero S."/>
            <person name="Miyauchi S."/>
            <person name="Serrano A."/>
            <person name="Linde D."/>
            <person name="Babiker R."/>
            <person name="Drula E."/>
            <person name="Ayuso-Fernandez I."/>
            <person name="Pacheco R."/>
            <person name="Padilla G."/>
            <person name="Ferreira P."/>
            <person name="Barriuso J."/>
            <person name="Kellner H."/>
            <person name="Castanera R."/>
            <person name="Alfaro M."/>
            <person name="Ramirez L."/>
            <person name="Pisabarro A.G."/>
            <person name="Kuo A."/>
            <person name="Tritt A."/>
            <person name="Lipzen A."/>
            <person name="He G."/>
            <person name="Yan M."/>
            <person name="Ng V."/>
            <person name="Cullen D."/>
            <person name="Martin F."/>
            <person name="Rosso M.-N."/>
            <person name="Henrissat B."/>
            <person name="Hibbett D."/>
            <person name="Martinez A.T."/>
            <person name="Grigoriev I.V."/>
        </authorList>
    </citation>
    <scope>NUCLEOTIDE SEQUENCE</scope>
    <source>
        <strain evidence="2">CBS 506.95</strain>
    </source>
</reference>
<gene>
    <name evidence="2" type="ORF">CPB83DRAFT_132118</name>
</gene>
<accession>A0A9P6ELX1</accession>
<sequence>MHFLVYLLTFSFSLALVSAQSDAPGPTTAACTFSCPVEDVTSSPLAVRQYAIPHDSYYSVIECNYVAPNVERTCFYDKQNGIQRLGATEDGCPLRAVPCSNKGPEPGFSDPAVPEVPSWVTSGRDHLWFKEHYRV</sequence>
<evidence type="ECO:0000313" key="3">
    <source>
        <dbReference type="Proteomes" id="UP000807306"/>
    </source>
</evidence>
<name>A0A9P6ELX1_9AGAR</name>